<evidence type="ECO:0000313" key="2">
    <source>
        <dbReference type="Proteomes" id="UP001239111"/>
    </source>
</evidence>
<feature type="non-terminal residue" evidence="1">
    <location>
        <position position="1"/>
    </location>
</feature>
<feature type="non-terminal residue" evidence="1">
    <location>
        <position position="195"/>
    </location>
</feature>
<dbReference type="Proteomes" id="UP001239111">
    <property type="component" value="Chromosome 2"/>
</dbReference>
<dbReference type="EMBL" id="CM056742">
    <property type="protein sequence ID" value="KAJ8676657.1"/>
    <property type="molecule type" value="Genomic_DNA"/>
</dbReference>
<reference evidence="1" key="1">
    <citation type="submission" date="2023-04" db="EMBL/GenBank/DDBJ databases">
        <title>A chromosome-level genome assembly of the parasitoid wasp Eretmocerus hayati.</title>
        <authorList>
            <person name="Zhong Y."/>
            <person name="Liu S."/>
            <person name="Liu Y."/>
        </authorList>
    </citation>
    <scope>NUCLEOTIDE SEQUENCE</scope>
    <source>
        <strain evidence="1">ZJU_SS_LIU_2023</strain>
    </source>
</reference>
<gene>
    <name evidence="1" type="ORF">QAD02_012444</name>
</gene>
<comment type="caution">
    <text evidence="1">The sequence shown here is derived from an EMBL/GenBank/DDBJ whole genome shotgun (WGS) entry which is preliminary data.</text>
</comment>
<protein>
    <submittedName>
        <fullName evidence="1">Uncharacterized protein</fullName>
    </submittedName>
</protein>
<keyword evidence="2" id="KW-1185">Reference proteome</keyword>
<evidence type="ECO:0000313" key="1">
    <source>
        <dbReference type="EMBL" id="KAJ8676657.1"/>
    </source>
</evidence>
<sequence length="195" mass="21762">LRSVGPKLVPFVKSVCVYFVLLAEQPCLLTVCFKCLPIISLIFFILLHGISLSNEYSFNRKILIGLVFSCFGDAFLVWPSCFIIGMSMFAIAQIMYITAFGFNPFNAKLGAIIYATCAMIICILMPGLTGVLKIGVPVYTLLLGTMSWRAMARVQYSQKHQTWIRVCSCIGSICFVISDTLIGFHHFYSPVPYPQ</sequence>
<proteinExistence type="predicted"/>
<organism evidence="1 2">
    <name type="scientific">Eretmocerus hayati</name>
    <dbReference type="NCBI Taxonomy" id="131215"/>
    <lineage>
        <taxon>Eukaryota</taxon>
        <taxon>Metazoa</taxon>
        <taxon>Ecdysozoa</taxon>
        <taxon>Arthropoda</taxon>
        <taxon>Hexapoda</taxon>
        <taxon>Insecta</taxon>
        <taxon>Pterygota</taxon>
        <taxon>Neoptera</taxon>
        <taxon>Endopterygota</taxon>
        <taxon>Hymenoptera</taxon>
        <taxon>Apocrita</taxon>
        <taxon>Proctotrupomorpha</taxon>
        <taxon>Chalcidoidea</taxon>
        <taxon>Aphelinidae</taxon>
        <taxon>Aphelininae</taxon>
        <taxon>Eretmocerus</taxon>
    </lineage>
</organism>
<accession>A0ACC2NZV0</accession>
<name>A0ACC2NZV0_9HYME</name>